<reference evidence="1 2" key="1">
    <citation type="submission" date="2019-05" db="EMBL/GenBank/DDBJ databases">
        <title>Another draft genome of Portunus trituberculatus and its Hox gene families provides insights of decapod evolution.</title>
        <authorList>
            <person name="Jeong J.-H."/>
            <person name="Song I."/>
            <person name="Kim S."/>
            <person name="Choi T."/>
            <person name="Kim D."/>
            <person name="Ryu S."/>
            <person name="Kim W."/>
        </authorList>
    </citation>
    <scope>NUCLEOTIDE SEQUENCE [LARGE SCALE GENOMIC DNA]</scope>
    <source>
        <tissue evidence="1">Muscle</tissue>
    </source>
</reference>
<organism evidence="1 2">
    <name type="scientific">Portunus trituberculatus</name>
    <name type="common">Swimming crab</name>
    <name type="synonym">Neptunus trituberculatus</name>
    <dbReference type="NCBI Taxonomy" id="210409"/>
    <lineage>
        <taxon>Eukaryota</taxon>
        <taxon>Metazoa</taxon>
        <taxon>Ecdysozoa</taxon>
        <taxon>Arthropoda</taxon>
        <taxon>Crustacea</taxon>
        <taxon>Multicrustacea</taxon>
        <taxon>Malacostraca</taxon>
        <taxon>Eumalacostraca</taxon>
        <taxon>Eucarida</taxon>
        <taxon>Decapoda</taxon>
        <taxon>Pleocyemata</taxon>
        <taxon>Brachyura</taxon>
        <taxon>Eubrachyura</taxon>
        <taxon>Portunoidea</taxon>
        <taxon>Portunidae</taxon>
        <taxon>Portuninae</taxon>
        <taxon>Portunus</taxon>
    </lineage>
</organism>
<gene>
    <name evidence="1" type="ORF">E2C01_092052</name>
</gene>
<evidence type="ECO:0000313" key="2">
    <source>
        <dbReference type="Proteomes" id="UP000324222"/>
    </source>
</evidence>
<sequence length="83" mass="9490">MAADDVTNMAAHDYLFSYLFRLTGPSRHVNLEIVGCINSGYERLGLWLHFVTCLACIKAKNKDREIGTGLVLRFLTLFWGRIR</sequence>
<evidence type="ECO:0000313" key="1">
    <source>
        <dbReference type="EMBL" id="MPC96774.1"/>
    </source>
</evidence>
<comment type="caution">
    <text evidence="1">The sequence shown here is derived from an EMBL/GenBank/DDBJ whole genome shotgun (WGS) entry which is preliminary data.</text>
</comment>
<dbReference type="AlphaFoldDB" id="A0A5B7JWQ9"/>
<name>A0A5B7JWQ9_PORTR</name>
<keyword evidence="2" id="KW-1185">Reference proteome</keyword>
<dbReference type="Proteomes" id="UP000324222">
    <property type="component" value="Unassembled WGS sequence"/>
</dbReference>
<proteinExistence type="predicted"/>
<accession>A0A5B7JWQ9</accession>
<dbReference type="EMBL" id="VSRR010107298">
    <property type="protein sequence ID" value="MPC96774.1"/>
    <property type="molecule type" value="Genomic_DNA"/>
</dbReference>
<protein>
    <submittedName>
        <fullName evidence="1">Uncharacterized protein</fullName>
    </submittedName>
</protein>